<sequence>MFLVVEFIETNTVNIISESWLEDGVTWWPNYRSDERINRAVQKCEEPGADWKKYDVRVLSRTGDYLKARQKLRASLTCNTSELQTDEEEEVIRKRKIKPRQIFGDTDSDSEPEMAIKRRCHNVLPCPVPPIPPPTPDNEACQTTARPLLDQRQTESYFTAAPPAPLSTSCMPSSPLPHSSVGHFDTMHFQDDFCSGPQVATRVSHTPSSSMGQISATPLPDEHFFRPTFRLGKTGTGPIPCSAAQLHILTLLEHVKEQQTAIAAAVNNLAARLGTEAPVAEMPKDISIPLTTVPEVEEFEEWLKDSRNSQAKQNMISALGAVGGQNTKRVTWNILSRLYSDAVAKQINWKGVNGKKCFKEMLTRSLLIRAVRKNQSSTNAADSEIDSYAIRWFNLAPDRGGGRKERSRVKEALTEMAHGN</sequence>
<evidence type="ECO:0000259" key="2">
    <source>
        <dbReference type="Pfam" id="PF16064"/>
    </source>
</evidence>
<dbReference type="Xenbase" id="XB-GENE-29093699">
    <property type="gene designation" value="LOC116408016"/>
</dbReference>
<proteinExistence type="predicted"/>
<dbReference type="AGR" id="Xenbase:XB-GENE-29093699"/>
<protein>
    <submittedName>
        <fullName evidence="3">Uncharacterized LOC116408016</fullName>
    </submittedName>
    <submittedName>
        <fullName evidence="5">Uncharacterized protein LOC116408016</fullName>
    </submittedName>
</protein>
<dbReference type="AlphaFoldDB" id="A0A803JDQ3"/>
<dbReference type="PANTHER" id="PTHR34153">
    <property type="entry name" value="SI:CH211-262H13.3-RELATED-RELATED"/>
    <property type="match status" value="1"/>
</dbReference>
<feature type="compositionally biased region" description="Polar residues" evidence="1">
    <location>
        <begin position="201"/>
        <end position="216"/>
    </location>
</feature>
<dbReference type="Ensembl" id="ENSXETT00000105406">
    <property type="protein sequence ID" value="ENSXETP00000106032"/>
    <property type="gene ID" value="ENSXETG00000043430"/>
</dbReference>
<dbReference type="GeneID" id="116408016"/>
<dbReference type="InterPro" id="IPR032071">
    <property type="entry name" value="DUF4806"/>
</dbReference>
<dbReference type="Ensembl" id="ENSXETT00000117956">
    <property type="protein sequence ID" value="ENSXETP00000106108"/>
    <property type="gene ID" value="ENSXETG00000043430"/>
</dbReference>
<accession>A0A803JDQ3</accession>
<dbReference type="RefSeq" id="XP_031750552.1">
    <property type="nucleotide sequence ID" value="XM_031894692.1"/>
</dbReference>
<dbReference type="OrthoDB" id="8939517at2759"/>
<dbReference type="GeneTree" id="ENSGT01070000254120"/>
<evidence type="ECO:0000313" key="3">
    <source>
        <dbReference type="Ensembl" id="ENSXETP00000106032"/>
    </source>
</evidence>
<organism evidence="3">
    <name type="scientific">Xenopus tropicalis</name>
    <name type="common">Western clawed frog</name>
    <name type="synonym">Silurana tropicalis</name>
    <dbReference type="NCBI Taxonomy" id="8364"/>
    <lineage>
        <taxon>Eukaryota</taxon>
        <taxon>Metazoa</taxon>
        <taxon>Chordata</taxon>
        <taxon>Craniata</taxon>
        <taxon>Vertebrata</taxon>
        <taxon>Euteleostomi</taxon>
        <taxon>Amphibia</taxon>
        <taxon>Batrachia</taxon>
        <taxon>Anura</taxon>
        <taxon>Pipoidea</taxon>
        <taxon>Pipidae</taxon>
        <taxon>Xenopodinae</taxon>
        <taxon>Xenopus</taxon>
        <taxon>Silurana</taxon>
    </lineage>
</organism>
<feature type="domain" description="DUF4806" evidence="2">
    <location>
        <begin position="284"/>
        <end position="361"/>
    </location>
</feature>
<name>A0A803JDQ3_XENTR</name>
<reference evidence="3" key="2">
    <citation type="submission" date="2021-03" db="UniProtKB">
        <authorList>
            <consortium name="Ensembl"/>
        </authorList>
    </citation>
    <scope>IDENTIFICATION</scope>
</reference>
<evidence type="ECO:0000313" key="6">
    <source>
        <dbReference type="Xenbase" id="XB-GENE-29093699"/>
    </source>
</evidence>
<keyword evidence="4" id="KW-1185">Reference proteome</keyword>
<dbReference type="Pfam" id="PF16064">
    <property type="entry name" value="DUF4806"/>
    <property type="match status" value="1"/>
</dbReference>
<feature type="region of interest" description="Disordered" evidence="1">
    <location>
        <begin position="200"/>
        <end position="219"/>
    </location>
</feature>
<dbReference type="OMA" id="KSSTRIM"/>
<evidence type="ECO:0000313" key="4">
    <source>
        <dbReference type="Proteomes" id="UP000008143"/>
    </source>
</evidence>
<gene>
    <name evidence="3 5 6" type="primary">LOC116408016</name>
</gene>
<dbReference type="PANTHER" id="PTHR34153:SF2">
    <property type="entry name" value="SI:CH211-262H13.3-RELATED"/>
    <property type="match status" value="1"/>
</dbReference>
<dbReference type="KEGG" id="xtr:116408016"/>
<reference evidence="5" key="3">
    <citation type="submission" date="2025-04" db="UniProtKB">
        <authorList>
            <consortium name="RefSeq"/>
        </authorList>
    </citation>
    <scope>IDENTIFICATION</scope>
    <source>
        <strain evidence="5">Nigerian</strain>
        <tissue evidence="5">Liver and blood</tissue>
    </source>
</reference>
<evidence type="ECO:0000256" key="1">
    <source>
        <dbReference type="SAM" id="MobiDB-lite"/>
    </source>
</evidence>
<reference evidence="3" key="1">
    <citation type="journal article" date="2010" name="Science">
        <title>The genome of the Western clawed frog Xenopus tropicalis.</title>
        <authorList>
            <person name="Hellsten U."/>
            <person name="Harland R.M."/>
            <person name="Gilchrist M.J."/>
            <person name="Hendrix D."/>
            <person name="Jurka J."/>
            <person name="Kapitonov V."/>
            <person name="Ovcharenko I."/>
            <person name="Putnam N.H."/>
            <person name="Shu S."/>
            <person name="Taher L."/>
            <person name="Blitz I.L."/>
            <person name="Blumberg B."/>
            <person name="Dichmann D.S."/>
            <person name="Dubchak I."/>
            <person name="Amaya E."/>
            <person name="Detter J.C."/>
            <person name="Fletcher R."/>
            <person name="Gerhard D.S."/>
            <person name="Goodstein D."/>
            <person name="Graves T."/>
            <person name="Grigoriev I.V."/>
            <person name="Grimwood J."/>
            <person name="Kawashima T."/>
            <person name="Lindquist E."/>
            <person name="Lucas S.M."/>
            <person name="Mead P.E."/>
            <person name="Mitros T."/>
            <person name="Ogino H."/>
            <person name="Ohta Y."/>
            <person name="Poliakov A.V."/>
            <person name="Pollet N."/>
            <person name="Robert J."/>
            <person name="Salamov A."/>
            <person name="Sater A.K."/>
            <person name="Schmutz J."/>
            <person name="Terry A."/>
            <person name="Vize P.D."/>
            <person name="Warren W.C."/>
            <person name="Wells D."/>
            <person name="Wills A."/>
            <person name="Wilson R.K."/>
            <person name="Zimmerman L.B."/>
            <person name="Zorn A.M."/>
            <person name="Grainger R."/>
            <person name="Grammer T."/>
            <person name="Khokha M.K."/>
            <person name="Richardson P.M."/>
            <person name="Rokhsar D.S."/>
        </authorList>
    </citation>
    <scope>NUCLEOTIDE SEQUENCE [LARGE SCALE GENOMIC DNA]</scope>
    <source>
        <strain evidence="3">Nigerian</strain>
    </source>
</reference>
<dbReference type="Proteomes" id="UP000008143">
    <property type="component" value="Chromosome 10"/>
</dbReference>
<evidence type="ECO:0000313" key="5">
    <source>
        <dbReference type="RefSeq" id="XP_031750552.1"/>
    </source>
</evidence>